<evidence type="ECO:0000313" key="8">
    <source>
        <dbReference type="EMBL" id="PIV25366.1"/>
    </source>
</evidence>
<feature type="active site" evidence="5">
    <location>
        <position position="41"/>
    </location>
</feature>
<comment type="similarity">
    <text evidence="2 6">Belongs to the peptidase S26 family.</text>
</comment>
<dbReference type="PANTHER" id="PTHR43390:SF1">
    <property type="entry name" value="CHLOROPLAST PROCESSING PEPTIDASE"/>
    <property type="match status" value="1"/>
</dbReference>
<evidence type="ECO:0000313" key="9">
    <source>
        <dbReference type="Proteomes" id="UP000229966"/>
    </source>
</evidence>
<sequence>MNFSRLFNVTYVLFKNVLILAIILIIYHLFIGTIFVVSGVSMEPNFHTGQWVYVNRISFLTSEPHRGEVTITKFPGDPKNKKFVKRLIGLPGEKIEILDNKVFINGNESIESYLDKGLIFSENLSRLLDKDEYFLMGDNRAESHDSRIWGPASRKDLIGKATFVLYPFSDFKAITAPAY</sequence>
<dbReference type="GO" id="GO:0009003">
    <property type="term" value="F:signal peptidase activity"/>
    <property type="evidence" value="ECO:0007669"/>
    <property type="project" value="UniProtKB-EC"/>
</dbReference>
<dbReference type="GO" id="GO:0004252">
    <property type="term" value="F:serine-type endopeptidase activity"/>
    <property type="evidence" value="ECO:0007669"/>
    <property type="project" value="InterPro"/>
</dbReference>
<evidence type="ECO:0000256" key="3">
    <source>
        <dbReference type="ARBA" id="ARBA00013208"/>
    </source>
</evidence>
<dbReference type="InterPro" id="IPR000223">
    <property type="entry name" value="Pept_S26A_signal_pept_1"/>
</dbReference>
<comment type="caution">
    <text evidence="8">The sequence shown here is derived from an EMBL/GenBank/DDBJ whole genome shotgun (WGS) entry which is preliminary data.</text>
</comment>
<feature type="active site" evidence="5">
    <location>
        <position position="85"/>
    </location>
</feature>
<dbReference type="Gene3D" id="2.10.109.10">
    <property type="entry name" value="Umud Fragment, subunit A"/>
    <property type="match status" value="1"/>
</dbReference>
<reference evidence="9" key="1">
    <citation type="submission" date="2017-09" db="EMBL/GenBank/DDBJ databases">
        <title>Depth-based differentiation of microbial function through sediment-hosted aquifers and enrichment of novel symbionts in the deep terrestrial subsurface.</title>
        <authorList>
            <person name="Probst A.J."/>
            <person name="Ladd B."/>
            <person name="Jarett J.K."/>
            <person name="Geller-Mcgrath D.E."/>
            <person name="Sieber C.M.K."/>
            <person name="Emerson J.B."/>
            <person name="Anantharaman K."/>
            <person name="Thomas B.C."/>
            <person name="Malmstrom R."/>
            <person name="Stieglmeier M."/>
            <person name="Klingl A."/>
            <person name="Woyke T."/>
            <person name="Ryan C.M."/>
            <person name="Banfield J.F."/>
        </authorList>
    </citation>
    <scope>NUCLEOTIDE SEQUENCE [LARGE SCALE GENOMIC DNA]</scope>
</reference>
<evidence type="ECO:0000256" key="5">
    <source>
        <dbReference type="PIRSR" id="PIRSR600223-1"/>
    </source>
</evidence>
<dbReference type="InterPro" id="IPR036286">
    <property type="entry name" value="LexA/Signal_pep-like_sf"/>
</dbReference>
<feature type="domain" description="Peptidase S26" evidence="7">
    <location>
        <begin position="14"/>
        <end position="166"/>
    </location>
</feature>
<dbReference type="EC" id="3.4.21.89" evidence="3 6"/>
<comment type="catalytic activity">
    <reaction evidence="1 6">
        <text>Cleavage of hydrophobic, N-terminal signal or leader sequences from secreted and periplasmic proteins.</text>
        <dbReference type="EC" id="3.4.21.89"/>
    </reaction>
</comment>
<dbReference type="PRINTS" id="PR00727">
    <property type="entry name" value="LEADERPTASE"/>
</dbReference>
<dbReference type="GO" id="GO:0016020">
    <property type="term" value="C:membrane"/>
    <property type="evidence" value="ECO:0007669"/>
    <property type="project" value="UniProtKB-SubCell"/>
</dbReference>
<evidence type="ECO:0000256" key="6">
    <source>
        <dbReference type="RuleBase" id="RU362042"/>
    </source>
</evidence>
<name>A0A2M7CIA1_9BACT</name>
<keyword evidence="6" id="KW-0812">Transmembrane</keyword>
<evidence type="ECO:0000256" key="4">
    <source>
        <dbReference type="ARBA" id="ARBA00022801"/>
    </source>
</evidence>
<dbReference type="Pfam" id="PF10502">
    <property type="entry name" value="Peptidase_S26"/>
    <property type="match status" value="1"/>
</dbReference>
<organism evidence="8 9">
    <name type="scientific">Candidatus Berkelbacteria bacterium CG03_land_8_20_14_0_80_40_36</name>
    <dbReference type="NCBI Taxonomy" id="1974509"/>
    <lineage>
        <taxon>Bacteria</taxon>
        <taxon>Candidatus Berkelbacteria</taxon>
    </lineage>
</organism>
<dbReference type="GO" id="GO:0006465">
    <property type="term" value="P:signal peptide processing"/>
    <property type="evidence" value="ECO:0007669"/>
    <property type="project" value="InterPro"/>
</dbReference>
<keyword evidence="6" id="KW-1133">Transmembrane helix</keyword>
<proteinExistence type="inferred from homology"/>
<evidence type="ECO:0000256" key="2">
    <source>
        <dbReference type="ARBA" id="ARBA00009370"/>
    </source>
</evidence>
<keyword evidence="6" id="KW-0472">Membrane</keyword>
<dbReference type="PANTHER" id="PTHR43390">
    <property type="entry name" value="SIGNAL PEPTIDASE I"/>
    <property type="match status" value="1"/>
</dbReference>
<gene>
    <name evidence="8" type="primary">lepB</name>
    <name evidence="8" type="ORF">COS38_01945</name>
</gene>
<dbReference type="NCBIfam" id="TIGR02227">
    <property type="entry name" value="sigpep_I_bact"/>
    <property type="match status" value="1"/>
</dbReference>
<protein>
    <recommendedName>
        <fullName evidence="3 6">Signal peptidase I</fullName>
        <ecNumber evidence="3 6">3.4.21.89</ecNumber>
    </recommendedName>
</protein>
<evidence type="ECO:0000259" key="7">
    <source>
        <dbReference type="Pfam" id="PF10502"/>
    </source>
</evidence>
<comment type="subcellular location">
    <subcellularLocation>
        <location evidence="6">Membrane</location>
        <topology evidence="6">Single-pass type II membrane protein</topology>
    </subcellularLocation>
</comment>
<dbReference type="CDD" id="cd06530">
    <property type="entry name" value="S26_SPase_I"/>
    <property type="match status" value="1"/>
</dbReference>
<dbReference type="Proteomes" id="UP000229966">
    <property type="component" value="Unassembled WGS sequence"/>
</dbReference>
<dbReference type="PROSITE" id="PS00760">
    <property type="entry name" value="SPASE_I_2"/>
    <property type="match status" value="1"/>
</dbReference>
<evidence type="ECO:0000256" key="1">
    <source>
        <dbReference type="ARBA" id="ARBA00000677"/>
    </source>
</evidence>
<dbReference type="SUPFAM" id="SSF51306">
    <property type="entry name" value="LexA/Signal peptidase"/>
    <property type="match status" value="1"/>
</dbReference>
<keyword evidence="6" id="KW-0645">Protease</keyword>
<accession>A0A2M7CIA1</accession>
<dbReference type="EMBL" id="PEUM01000056">
    <property type="protein sequence ID" value="PIV25366.1"/>
    <property type="molecule type" value="Genomic_DNA"/>
</dbReference>
<feature type="transmembrane region" description="Helical" evidence="6">
    <location>
        <begin position="12"/>
        <end position="37"/>
    </location>
</feature>
<dbReference type="InterPro" id="IPR019533">
    <property type="entry name" value="Peptidase_S26"/>
</dbReference>
<keyword evidence="4 6" id="KW-0378">Hydrolase</keyword>
<dbReference type="AlphaFoldDB" id="A0A2M7CIA1"/>
<dbReference type="InterPro" id="IPR019757">
    <property type="entry name" value="Pept_S26A_signal_pept_1_Lys-AS"/>
</dbReference>